<comment type="caution">
    <text evidence="9">The sequence shown here is derived from an EMBL/GenBank/DDBJ whole genome shotgun (WGS) entry which is preliminary data.</text>
</comment>
<sequence length="345" mass="36751">MVNRKALSALLAGAAVASAQCTIPTTPPPTTISDPFRAQVQNASRPEVHNKYLNLLEAGGGDRHLFIGPVGAPTYDLTLVDGVINHVPNGVRAVIGGEFSEVDHTTKLFMTGRGDDRAVFEPTYACNPDTDELQVELRFVTWQNQPTGGHICVRHAFDGSHEFRYSPPGNDLIDVDRECIKVTLVVIPTDPNNIPIPSTTLTTVTVPATTAPVATSTHAPGEDFADMTAAGWSFQGCAPEERWATDGPFRTLTGSMTGSDTMTNEACMAFCDGLGYAFAGTEWSRECWCGNTVAPTRQPATTLASLAACNYKCTGDANQNCGGDAWLSLYAKCPTGGPCENVVFV</sequence>
<evidence type="ECO:0000256" key="4">
    <source>
        <dbReference type="ARBA" id="ARBA00022989"/>
    </source>
</evidence>
<evidence type="ECO:0000256" key="3">
    <source>
        <dbReference type="ARBA" id="ARBA00022729"/>
    </source>
</evidence>
<dbReference type="EMBL" id="MU853408">
    <property type="protein sequence ID" value="KAK4134578.1"/>
    <property type="molecule type" value="Genomic_DNA"/>
</dbReference>
<evidence type="ECO:0000313" key="9">
    <source>
        <dbReference type="EMBL" id="KAK4134578.1"/>
    </source>
</evidence>
<dbReference type="InterPro" id="IPR057231">
    <property type="entry name" value="DUF7909"/>
</dbReference>
<keyword evidence="10" id="KW-1185">Reference proteome</keyword>
<dbReference type="Proteomes" id="UP001304895">
    <property type="component" value="Unassembled WGS sequence"/>
</dbReference>
<dbReference type="PROSITE" id="PS51212">
    <property type="entry name" value="WSC"/>
    <property type="match status" value="1"/>
</dbReference>
<dbReference type="AlphaFoldDB" id="A0AAN6UKH3"/>
<dbReference type="PANTHER" id="PTHR24269:SF16">
    <property type="entry name" value="PROTEIN SLG1"/>
    <property type="match status" value="1"/>
</dbReference>
<reference evidence="9" key="2">
    <citation type="submission" date="2023-05" db="EMBL/GenBank/DDBJ databases">
        <authorList>
            <consortium name="Lawrence Berkeley National Laboratory"/>
            <person name="Steindorff A."/>
            <person name="Hensen N."/>
            <person name="Bonometti L."/>
            <person name="Westerberg I."/>
            <person name="Brannstrom I.O."/>
            <person name="Guillou S."/>
            <person name="Cros-Aarteil S."/>
            <person name="Calhoun S."/>
            <person name="Haridas S."/>
            <person name="Kuo A."/>
            <person name="Mondo S."/>
            <person name="Pangilinan J."/>
            <person name="Riley R."/>
            <person name="Labutti K."/>
            <person name="Andreopoulos B."/>
            <person name="Lipzen A."/>
            <person name="Chen C."/>
            <person name="Yanf M."/>
            <person name="Daum C."/>
            <person name="Ng V."/>
            <person name="Clum A."/>
            <person name="Ohm R."/>
            <person name="Martin F."/>
            <person name="Silar P."/>
            <person name="Natvig D."/>
            <person name="Lalanne C."/>
            <person name="Gautier V."/>
            <person name="Ament-Velasquez S.L."/>
            <person name="Kruys A."/>
            <person name="Hutchinson M.I."/>
            <person name="Powell A.J."/>
            <person name="Barry K."/>
            <person name="Miller A.N."/>
            <person name="Grigoriev I.V."/>
            <person name="Debuchy R."/>
            <person name="Gladieux P."/>
            <person name="Thoren M.H."/>
            <person name="Johannesson H."/>
        </authorList>
    </citation>
    <scope>NUCLEOTIDE SEQUENCE</scope>
    <source>
        <strain evidence="9">CBS 123565</strain>
    </source>
</reference>
<evidence type="ECO:0000259" key="8">
    <source>
        <dbReference type="PROSITE" id="PS51212"/>
    </source>
</evidence>
<evidence type="ECO:0000256" key="1">
    <source>
        <dbReference type="ARBA" id="ARBA00004167"/>
    </source>
</evidence>
<keyword evidence="4" id="KW-1133">Transmembrane helix</keyword>
<feature type="domain" description="WSC" evidence="8">
    <location>
        <begin position="231"/>
        <end position="333"/>
    </location>
</feature>
<dbReference type="InterPro" id="IPR051836">
    <property type="entry name" value="Kremen_rcpt"/>
</dbReference>
<dbReference type="SMART" id="SM00321">
    <property type="entry name" value="WSC"/>
    <property type="match status" value="1"/>
</dbReference>
<feature type="signal peptide" evidence="7">
    <location>
        <begin position="1"/>
        <end position="19"/>
    </location>
</feature>
<evidence type="ECO:0000313" key="10">
    <source>
        <dbReference type="Proteomes" id="UP001304895"/>
    </source>
</evidence>
<dbReference type="Pfam" id="PF01822">
    <property type="entry name" value="WSC"/>
    <property type="match status" value="1"/>
</dbReference>
<name>A0AAN6UKH3_9PEZI</name>
<evidence type="ECO:0000256" key="7">
    <source>
        <dbReference type="SAM" id="SignalP"/>
    </source>
</evidence>
<dbReference type="InterPro" id="IPR002889">
    <property type="entry name" value="WSC_carb-bd"/>
</dbReference>
<dbReference type="PANTHER" id="PTHR24269">
    <property type="entry name" value="KREMEN PROTEIN"/>
    <property type="match status" value="1"/>
</dbReference>
<keyword evidence="2" id="KW-0812">Transmembrane</keyword>
<reference evidence="9" key="1">
    <citation type="journal article" date="2023" name="Mol. Phylogenet. Evol.">
        <title>Genome-scale phylogeny and comparative genomics of the fungal order Sordariales.</title>
        <authorList>
            <person name="Hensen N."/>
            <person name="Bonometti L."/>
            <person name="Westerberg I."/>
            <person name="Brannstrom I.O."/>
            <person name="Guillou S."/>
            <person name="Cros-Aarteil S."/>
            <person name="Calhoun S."/>
            <person name="Haridas S."/>
            <person name="Kuo A."/>
            <person name="Mondo S."/>
            <person name="Pangilinan J."/>
            <person name="Riley R."/>
            <person name="LaButti K."/>
            <person name="Andreopoulos B."/>
            <person name="Lipzen A."/>
            <person name="Chen C."/>
            <person name="Yan M."/>
            <person name="Daum C."/>
            <person name="Ng V."/>
            <person name="Clum A."/>
            <person name="Steindorff A."/>
            <person name="Ohm R.A."/>
            <person name="Martin F."/>
            <person name="Silar P."/>
            <person name="Natvig D.O."/>
            <person name="Lalanne C."/>
            <person name="Gautier V."/>
            <person name="Ament-Velasquez S.L."/>
            <person name="Kruys A."/>
            <person name="Hutchinson M.I."/>
            <person name="Powell A.J."/>
            <person name="Barry K."/>
            <person name="Miller A.N."/>
            <person name="Grigoriev I.V."/>
            <person name="Debuchy R."/>
            <person name="Gladieux P."/>
            <person name="Hiltunen Thoren M."/>
            <person name="Johannesson H."/>
        </authorList>
    </citation>
    <scope>NUCLEOTIDE SEQUENCE</scope>
    <source>
        <strain evidence="9">CBS 123565</strain>
    </source>
</reference>
<protein>
    <submittedName>
        <fullName evidence="9">WSC-domain-containing protein</fullName>
    </submittedName>
</protein>
<dbReference type="Pfam" id="PF25486">
    <property type="entry name" value="DUF7909"/>
    <property type="match status" value="1"/>
</dbReference>
<keyword evidence="3 7" id="KW-0732">Signal</keyword>
<keyword evidence="5" id="KW-0472">Membrane</keyword>
<evidence type="ECO:0000256" key="6">
    <source>
        <dbReference type="ARBA" id="ARBA00023180"/>
    </source>
</evidence>
<organism evidence="9 10">
    <name type="scientific">Trichocladium antarcticum</name>
    <dbReference type="NCBI Taxonomy" id="1450529"/>
    <lineage>
        <taxon>Eukaryota</taxon>
        <taxon>Fungi</taxon>
        <taxon>Dikarya</taxon>
        <taxon>Ascomycota</taxon>
        <taxon>Pezizomycotina</taxon>
        <taxon>Sordariomycetes</taxon>
        <taxon>Sordariomycetidae</taxon>
        <taxon>Sordariales</taxon>
        <taxon>Chaetomiaceae</taxon>
        <taxon>Trichocladium</taxon>
    </lineage>
</organism>
<feature type="chain" id="PRO_5043051840" evidence="7">
    <location>
        <begin position="20"/>
        <end position="345"/>
    </location>
</feature>
<keyword evidence="6" id="KW-0325">Glycoprotein</keyword>
<gene>
    <name evidence="9" type="ORF">BT67DRAFT_402362</name>
</gene>
<evidence type="ECO:0000256" key="2">
    <source>
        <dbReference type="ARBA" id="ARBA00022692"/>
    </source>
</evidence>
<evidence type="ECO:0000256" key="5">
    <source>
        <dbReference type="ARBA" id="ARBA00023136"/>
    </source>
</evidence>
<dbReference type="GO" id="GO:0005886">
    <property type="term" value="C:plasma membrane"/>
    <property type="evidence" value="ECO:0007669"/>
    <property type="project" value="TreeGrafter"/>
</dbReference>
<comment type="subcellular location">
    <subcellularLocation>
        <location evidence="1">Membrane</location>
        <topology evidence="1">Single-pass membrane protein</topology>
    </subcellularLocation>
</comment>
<proteinExistence type="predicted"/>
<accession>A0AAN6UKH3</accession>